<dbReference type="Pfam" id="PF01075">
    <property type="entry name" value="Glyco_transf_9"/>
    <property type="match status" value="1"/>
</dbReference>
<evidence type="ECO:0000313" key="6">
    <source>
        <dbReference type="EMBL" id="SDC23553.1"/>
    </source>
</evidence>
<proteinExistence type="inferred from homology"/>
<accession>A0A1G6JXY1</accession>
<dbReference type="EMBL" id="FMYU01000003">
    <property type="protein sequence ID" value="SDC23553.1"/>
    <property type="molecule type" value="Genomic_DNA"/>
</dbReference>
<name>A0A1G6JXY1_9BACT</name>
<comment type="similarity">
    <text evidence="3">Belongs to the glycosyltransferase 9 family.</text>
</comment>
<keyword evidence="2 6" id="KW-0808">Transferase</keyword>
<evidence type="ECO:0000256" key="2">
    <source>
        <dbReference type="ARBA" id="ARBA00022679"/>
    </source>
</evidence>
<evidence type="ECO:0000256" key="4">
    <source>
        <dbReference type="ARBA" id="ARBA00044042"/>
    </source>
</evidence>
<dbReference type="InterPro" id="IPR011910">
    <property type="entry name" value="RfaF"/>
</dbReference>
<dbReference type="AlphaFoldDB" id="A0A1G6JXY1"/>
<dbReference type="RefSeq" id="WP_092127967.1">
    <property type="nucleotide sequence ID" value="NZ_FMYU01000003.1"/>
</dbReference>
<dbReference type="InterPro" id="IPR051199">
    <property type="entry name" value="LPS_LOS_Heptosyltrfase"/>
</dbReference>
<dbReference type="PANTHER" id="PTHR30160:SF1">
    <property type="entry name" value="LIPOPOLYSACCHARIDE 1,2-N-ACETYLGLUCOSAMINETRANSFERASE-RELATED"/>
    <property type="match status" value="1"/>
</dbReference>
<evidence type="ECO:0000256" key="1">
    <source>
        <dbReference type="ARBA" id="ARBA00022676"/>
    </source>
</evidence>
<dbReference type="Proteomes" id="UP000199411">
    <property type="component" value="Unassembled WGS sequence"/>
</dbReference>
<dbReference type="GO" id="GO:0008713">
    <property type="term" value="F:ADP-heptose-lipopolysaccharide heptosyltransferase activity"/>
    <property type="evidence" value="ECO:0007669"/>
    <property type="project" value="UniProtKB-EC"/>
</dbReference>
<comment type="catalytic activity">
    <reaction evidence="5">
        <text>an L-alpha-D-Hep-(1-&gt;5)-[alpha-Kdo-(2-&gt;4)]-alpha-Kdo-(2-&gt;6)-lipid A + ADP-L-glycero-beta-D-manno-heptose = an L-alpha-D-Hep-(1-&gt;3)-L-alpha-D-Hep-(1-&gt;5)-[alpha-Kdo-(2-&gt;4)]-alpha-Kdo-(2-&gt;6)-lipid A + ADP + H(+)</text>
        <dbReference type="Rhea" id="RHEA:74071"/>
        <dbReference type="ChEBI" id="CHEBI:15378"/>
        <dbReference type="ChEBI" id="CHEBI:61506"/>
        <dbReference type="ChEBI" id="CHEBI:193068"/>
        <dbReference type="ChEBI" id="CHEBI:193069"/>
        <dbReference type="ChEBI" id="CHEBI:456216"/>
        <dbReference type="EC" id="2.4.99.24"/>
    </reaction>
</comment>
<dbReference type="CDD" id="cd03789">
    <property type="entry name" value="GT9_LPS_heptosyltransferase"/>
    <property type="match status" value="1"/>
</dbReference>
<keyword evidence="1" id="KW-0328">Glycosyltransferase</keyword>
<gene>
    <name evidence="6" type="ORF">SAMN05660835_00508</name>
</gene>
<dbReference type="GO" id="GO:0005829">
    <property type="term" value="C:cytosol"/>
    <property type="evidence" value="ECO:0007669"/>
    <property type="project" value="TreeGrafter"/>
</dbReference>
<evidence type="ECO:0000256" key="3">
    <source>
        <dbReference type="ARBA" id="ARBA00043995"/>
    </source>
</evidence>
<dbReference type="InterPro" id="IPR002201">
    <property type="entry name" value="Glyco_trans_9"/>
</dbReference>
<sequence>MKRFLVIQTAFLGDAILSVPIADSIKNKHKNAEVFVLTIPQNKDVYTLNPNIDKIILYDKHGLENDIFSMIKKIKLLKSIGFDCIVTPHPSARTAIISYFSRAGCRIAPSSVSLSFLYTNTISVESMPHQIDKNLALLTLLDFEEKDLIRKINLFFSKDDEKLINGVLEAYSINHTKRIVVINPVSAWPTKRWPKEYYKELAFMLEQSGYLIVLVGTQKDINIGEYIKNNRKNIVNLMGQTTLKELFAVISKANLLISNDSAPVHIASAFNIPTIEIYGPTLPEFGFYSLSEKKAIFEIKDLDCRPCGTHGGNSCKKSHFDCMMRIIPQEVFKTAIEFLG</sequence>
<dbReference type="SUPFAM" id="SSF53756">
    <property type="entry name" value="UDP-Glycosyltransferase/glycogen phosphorylase"/>
    <property type="match status" value="1"/>
</dbReference>
<organism evidence="6 7">
    <name type="scientific">Desulfurella multipotens</name>
    <dbReference type="NCBI Taxonomy" id="79269"/>
    <lineage>
        <taxon>Bacteria</taxon>
        <taxon>Pseudomonadati</taxon>
        <taxon>Campylobacterota</taxon>
        <taxon>Desulfurellia</taxon>
        <taxon>Desulfurellales</taxon>
        <taxon>Desulfurellaceae</taxon>
        <taxon>Desulfurella</taxon>
    </lineage>
</organism>
<reference evidence="7" key="1">
    <citation type="submission" date="2016-10" db="EMBL/GenBank/DDBJ databases">
        <authorList>
            <person name="Varghese N."/>
            <person name="Submissions S."/>
        </authorList>
    </citation>
    <scope>NUCLEOTIDE SEQUENCE [LARGE SCALE GENOMIC DNA]</scope>
    <source>
        <strain evidence="7">DSM 8415</strain>
    </source>
</reference>
<dbReference type="GO" id="GO:0009244">
    <property type="term" value="P:lipopolysaccharide core region biosynthetic process"/>
    <property type="evidence" value="ECO:0007669"/>
    <property type="project" value="TreeGrafter"/>
</dbReference>
<evidence type="ECO:0000256" key="5">
    <source>
        <dbReference type="ARBA" id="ARBA00047503"/>
    </source>
</evidence>
<dbReference type="OrthoDB" id="9760688at2"/>
<protein>
    <recommendedName>
        <fullName evidence="4">lipopolysaccharide heptosyltransferase II</fullName>
        <ecNumber evidence="4">2.4.99.24</ecNumber>
    </recommendedName>
</protein>
<keyword evidence="7" id="KW-1185">Reference proteome</keyword>
<dbReference type="EC" id="2.4.99.24" evidence="4"/>
<dbReference type="PANTHER" id="PTHR30160">
    <property type="entry name" value="TETRAACYLDISACCHARIDE 4'-KINASE-RELATED"/>
    <property type="match status" value="1"/>
</dbReference>
<dbReference type="NCBIfam" id="TIGR02195">
    <property type="entry name" value="heptsyl_trn_II"/>
    <property type="match status" value="1"/>
</dbReference>
<evidence type="ECO:0000313" key="7">
    <source>
        <dbReference type="Proteomes" id="UP000199411"/>
    </source>
</evidence>
<dbReference type="Gene3D" id="3.40.50.2000">
    <property type="entry name" value="Glycogen Phosphorylase B"/>
    <property type="match status" value="2"/>
</dbReference>